<protein>
    <submittedName>
        <fullName evidence="2">Uncharacterized protein</fullName>
    </submittedName>
</protein>
<comment type="caution">
    <text evidence="2">The sequence shown here is derived from an EMBL/GenBank/DDBJ whole genome shotgun (WGS) entry which is preliminary data.</text>
</comment>
<evidence type="ECO:0000313" key="3">
    <source>
        <dbReference type="Proteomes" id="UP001152321"/>
    </source>
</evidence>
<proteinExistence type="predicted"/>
<reference evidence="2" key="1">
    <citation type="submission" date="2022-08" db="EMBL/GenBank/DDBJ databases">
        <title>Novel Bdellovibrio Species Isolated from Svalbard: Designation Bdellovibrio svalbardensis.</title>
        <authorList>
            <person name="Mitchell R.J."/>
            <person name="Choi S.Y."/>
        </authorList>
    </citation>
    <scope>NUCLEOTIDE SEQUENCE</scope>
    <source>
        <strain evidence="2">PAP01</strain>
    </source>
</reference>
<gene>
    <name evidence="2" type="ORF">NWE73_08015</name>
</gene>
<feature type="signal peptide" evidence="1">
    <location>
        <begin position="1"/>
        <end position="19"/>
    </location>
</feature>
<evidence type="ECO:0000313" key="2">
    <source>
        <dbReference type="EMBL" id="MDG0816306.1"/>
    </source>
</evidence>
<sequence length="166" mass="17611">MKRILVVLVLTMTGVFAQANDDMTTQGKLSWTCGLAFKGSSMGVKVIVGKFTTESVGTLKCIDLEGNHFQRDVKVTMDSHFIGPVVGLGYFKFAGLSSEISLFNCSPEVLFGNYLVAQGQGAIIGGAGTFAAVRVKPPEIAVNIALKLVKGLGVQVGIERMKISPL</sequence>
<dbReference type="RefSeq" id="WP_277577784.1">
    <property type="nucleotide sequence ID" value="NZ_JANRMI010000002.1"/>
</dbReference>
<keyword evidence="1" id="KW-0732">Signal</keyword>
<evidence type="ECO:0000256" key="1">
    <source>
        <dbReference type="SAM" id="SignalP"/>
    </source>
</evidence>
<feature type="chain" id="PRO_5047137831" evidence="1">
    <location>
        <begin position="20"/>
        <end position="166"/>
    </location>
</feature>
<name>A0ABT6DHN3_9BACT</name>
<dbReference type="Proteomes" id="UP001152321">
    <property type="component" value="Unassembled WGS sequence"/>
</dbReference>
<organism evidence="2 3">
    <name type="scientific">Bdellovibrio svalbardensis</name>
    <dbReference type="NCBI Taxonomy" id="2972972"/>
    <lineage>
        <taxon>Bacteria</taxon>
        <taxon>Pseudomonadati</taxon>
        <taxon>Bdellovibrionota</taxon>
        <taxon>Bdellovibrionia</taxon>
        <taxon>Bdellovibrionales</taxon>
        <taxon>Pseudobdellovibrionaceae</taxon>
        <taxon>Bdellovibrio</taxon>
    </lineage>
</organism>
<keyword evidence="3" id="KW-1185">Reference proteome</keyword>
<accession>A0ABT6DHN3</accession>
<dbReference type="EMBL" id="JANRMI010000002">
    <property type="protein sequence ID" value="MDG0816306.1"/>
    <property type="molecule type" value="Genomic_DNA"/>
</dbReference>